<comment type="subcellular location">
    <subcellularLocation>
        <location evidence="1 7">Cell membrane</location>
        <topology evidence="1 7">Multi-pass membrane protein</topology>
    </subcellularLocation>
</comment>
<evidence type="ECO:0000313" key="9">
    <source>
        <dbReference type="EMBL" id="NOU74721.1"/>
    </source>
</evidence>
<evidence type="ECO:0000256" key="3">
    <source>
        <dbReference type="ARBA" id="ARBA00022475"/>
    </source>
</evidence>
<feature type="transmembrane region" description="Helical" evidence="7">
    <location>
        <begin position="233"/>
        <end position="251"/>
    </location>
</feature>
<dbReference type="InterPro" id="IPR035906">
    <property type="entry name" value="MetI-like_sf"/>
</dbReference>
<keyword evidence="10" id="KW-1185">Reference proteome</keyword>
<evidence type="ECO:0000256" key="6">
    <source>
        <dbReference type="ARBA" id="ARBA00023136"/>
    </source>
</evidence>
<dbReference type="PANTHER" id="PTHR43227:SF11">
    <property type="entry name" value="BLL4140 PROTEIN"/>
    <property type="match status" value="1"/>
</dbReference>
<evidence type="ECO:0000313" key="10">
    <source>
        <dbReference type="Proteomes" id="UP000616779"/>
    </source>
</evidence>
<name>A0ABX1Y3C5_9BACL</name>
<dbReference type="Proteomes" id="UP000616779">
    <property type="component" value="Unassembled WGS sequence"/>
</dbReference>
<dbReference type="InterPro" id="IPR050809">
    <property type="entry name" value="UgpAE/MalFG_permease"/>
</dbReference>
<comment type="caution">
    <text evidence="9">The sequence shown here is derived from an EMBL/GenBank/DDBJ whole genome shotgun (WGS) entry which is preliminary data.</text>
</comment>
<accession>A0ABX1Y3C5</accession>
<dbReference type="InterPro" id="IPR000515">
    <property type="entry name" value="MetI-like"/>
</dbReference>
<dbReference type="RefSeq" id="WP_171646117.1">
    <property type="nucleotide sequence ID" value="NZ_WHOA01000182.1"/>
</dbReference>
<reference evidence="9 10" key="1">
    <citation type="submission" date="2019-10" db="EMBL/GenBank/DDBJ databases">
        <title>Description of Paenibacillus terrestris sp. nov.</title>
        <authorList>
            <person name="Carlier A."/>
            <person name="Qi S."/>
        </authorList>
    </citation>
    <scope>NUCLEOTIDE SEQUENCE [LARGE SCALE GENOMIC DNA]</scope>
    <source>
        <strain evidence="9 10">LMG 31458</strain>
    </source>
</reference>
<evidence type="ECO:0000256" key="5">
    <source>
        <dbReference type="ARBA" id="ARBA00022989"/>
    </source>
</evidence>
<dbReference type="PANTHER" id="PTHR43227">
    <property type="entry name" value="BLL4140 PROTEIN"/>
    <property type="match status" value="1"/>
</dbReference>
<dbReference type="SUPFAM" id="SSF161098">
    <property type="entry name" value="MetI-like"/>
    <property type="match status" value="1"/>
</dbReference>
<feature type="transmembrane region" description="Helical" evidence="7">
    <location>
        <begin position="287"/>
        <end position="308"/>
    </location>
</feature>
<evidence type="ECO:0000259" key="8">
    <source>
        <dbReference type="PROSITE" id="PS50928"/>
    </source>
</evidence>
<gene>
    <name evidence="9" type="ORF">GC098_25600</name>
</gene>
<evidence type="ECO:0000256" key="2">
    <source>
        <dbReference type="ARBA" id="ARBA00022448"/>
    </source>
</evidence>
<dbReference type="Pfam" id="PF00528">
    <property type="entry name" value="BPD_transp_1"/>
    <property type="match status" value="1"/>
</dbReference>
<keyword evidence="2 7" id="KW-0813">Transport</keyword>
<keyword evidence="4 7" id="KW-0812">Transmembrane</keyword>
<comment type="similarity">
    <text evidence="7">Belongs to the binding-protein-dependent transport system permease family.</text>
</comment>
<dbReference type="PROSITE" id="PS50928">
    <property type="entry name" value="ABC_TM1"/>
    <property type="match status" value="1"/>
</dbReference>
<evidence type="ECO:0000256" key="7">
    <source>
        <dbReference type="RuleBase" id="RU363032"/>
    </source>
</evidence>
<dbReference type="Gene3D" id="1.10.3720.10">
    <property type="entry name" value="MetI-like"/>
    <property type="match status" value="1"/>
</dbReference>
<dbReference type="EMBL" id="WHOA01000182">
    <property type="protein sequence ID" value="NOU74721.1"/>
    <property type="molecule type" value="Genomic_DNA"/>
</dbReference>
<feature type="domain" description="ABC transmembrane type-1" evidence="8">
    <location>
        <begin position="93"/>
        <end position="308"/>
    </location>
</feature>
<keyword evidence="6 7" id="KW-0472">Membrane</keyword>
<keyword evidence="3" id="KW-1003">Cell membrane</keyword>
<feature type="transmembrane region" description="Helical" evidence="7">
    <location>
        <begin position="173"/>
        <end position="191"/>
    </location>
</feature>
<feature type="transmembrane region" description="Helical" evidence="7">
    <location>
        <begin position="98"/>
        <end position="121"/>
    </location>
</feature>
<protein>
    <submittedName>
        <fullName evidence="9">ABC transporter permease subunit</fullName>
    </submittedName>
</protein>
<evidence type="ECO:0000256" key="4">
    <source>
        <dbReference type="ARBA" id="ARBA00022692"/>
    </source>
</evidence>
<dbReference type="CDD" id="cd06261">
    <property type="entry name" value="TM_PBP2"/>
    <property type="match status" value="1"/>
</dbReference>
<sequence length="320" mass="36402">MQVSSQHTALEVEKSVRSRDTKKRESKYLKQNIPLYIMLTPAIICFLLFKYAPMGGIVLAFKDYNFWDGVWGSPWVGLKHFDYLFNNPQGWKIIRNTFMLSLLSFIGFPFPILVALLLNEVRKMWFKKIVQTLLYLPHFLSWVIVGGIFITLFSQDSGMVNDILEKLGGERYAFLYQPFSWVAVFLSSGIWKEAGFSAIIYLAALTTIDPSLYESTAMDGAGKWRQMWHVSLPGIRPTIILMLILGVGRVMEVGFDHIYVMQNRVVADISEVISTYTFKTGIQGGEFGVPAAMGLFESLVGFTLVLTANRIARKFNQSLW</sequence>
<organism evidence="9 10">
    <name type="scientific">Paenibacillus phytorum</name>
    <dbReference type="NCBI Taxonomy" id="2654977"/>
    <lineage>
        <taxon>Bacteria</taxon>
        <taxon>Bacillati</taxon>
        <taxon>Bacillota</taxon>
        <taxon>Bacilli</taxon>
        <taxon>Bacillales</taxon>
        <taxon>Paenibacillaceae</taxon>
        <taxon>Paenibacillus</taxon>
    </lineage>
</organism>
<feature type="transmembrane region" description="Helical" evidence="7">
    <location>
        <begin position="33"/>
        <end position="52"/>
    </location>
</feature>
<keyword evidence="5 7" id="KW-1133">Transmembrane helix</keyword>
<evidence type="ECO:0000256" key="1">
    <source>
        <dbReference type="ARBA" id="ARBA00004651"/>
    </source>
</evidence>
<proteinExistence type="inferred from homology"/>
<feature type="transmembrane region" description="Helical" evidence="7">
    <location>
        <begin position="133"/>
        <end position="153"/>
    </location>
</feature>